<protein>
    <submittedName>
        <fullName evidence="1">Uncharacterized protein</fullName>
    </submittedName>
</protein>
<dbReference type="EMBL" id="BMAW01083370">
    <property type="protein sequence ID" value="GFU33680.1"/>
    <property type="molecule type" value="Genomic_DNA"/>
</dbReference>
<evidence type="ECO:0000313" key="1">
    <source>
        <dbReference type="EMBL" id="GFU33680.1"/>
    </source>
</evidence>
<reference evidence="1" key="1">
    <citation type="submission" date="2020-08" db="EMBL/GenBank/DDBJ databases">
        <title>Multicomponent nature underlies the extraordinary mechanical properties of spider dragline silk.</title>
        <authorList>
            <person name="Kono N."/>
            <person name="Nakamura H."/>
            <person name="Mori M."/>
            <person name="Yoshida Y."/>
            <person name="Ohtoshi R."/>
            <person name="Malay A.D."/>
            <person name="Moran D.A.P."/>
            <person name="Tomita M."/>
            <person name="Numata K."/>
            <person name="Arakawa K."/>
        </authorList>
    </citation>
    <scope>NUCLEOTIDE SEQUENCE</scope>
</reference>
<name>A0A8X6UQV5_NEPPI</name>
<organism evidence="1 2">
    <name type="scientific">Nephila pilipes</name>
    <name type="common">Giant wood spider</name>
    <name type="synonym">Nephila maculata</name>
    <dbReference type="NCBI Taxonomy" id="299642"/>
    <lineage>
        <taxon>Eukaryota</taxon>
        <taxon>Metazoa</taxon>
        <taxon>Ecdysozoa</taxon>
        <taxon>Arthropoda</taxon>
        <taxon>Chelicerata</taxon>
        <taxon>Arachnida</taxon>
        <taxon>Araneae</taxon>
        <taxon>Araneomorphae</taxon>
        <taxon>Entelegynae</taxon>
        <taxon>Araneoidea</taxon>
        <taxon>Nephilidae</taxon>
        <taxon>Nephila</taxon>
    </lineage>
</organism>
<dbReference type="AlphaFoldDB" id="A0A8X6UQV5"/>
<gene>
    <name evidence="1" type="ORF">NPIL_562761</name>
</gene>
<comment type="caution">
    <text evidence="1">The sequence shown here is derived from an EMBL/GenBank/DDBJ whole genome shotgun (WGS) entry which is preliminary data.</text>
</comment>
<accession>A0A8X6UQV5</accession>
<proteinExistence type="predicted"/>
<sequence>MSKYQPNFSNNIKTQDFSEQVHLCSFSCISALAFDKNLPCRFGCSYEIQLLGTGTHRRCSQRHFVIGRVKDKRKLVRKRIVLITSRQTNKIKDEILK</sequence>
<evidence type="ECO:0000313" key="2">
    <source>
        <dbReference type="Proteomes" id="UP000887013"/>
    </source>
</evidence>
<dbReference type="Proteomes" id="UP000887013">
    <property type="component" value="Unassembled WGS sequence"/>
</dbReference>
<keyword evidence="2" id="KW-1185">Reference proteome</keyword>